<evidence type="ECO:0000256" key="5">
    <source>
        <dbReference type="ARBA" id="ARBA00022705"/>
    </source>
</evidence>
<evidence type="ECO:0000259" key="9">
    <source>
        <dbReference type="Pfam" id="PF06144"/>
    </source>
</evidence>
<dbReference type="InterPro" id="IPR008921">
    <property type="entry name" value="DNA_pol3_clamp-load_cplx_C"/>
</dbReference>
<dbReference type="Gene3D" id="3.40.50.300">
    <property type="entry name" value="P-loop containing nucleotide triphosphate hydrolases"/>
    <property type="match status" value="1"/>
</dbReference>
<dbReference type="AlphaFoldDB" id="A0A101JJT2"/>
<comment type="catalytic activity">
    <reaction evidence="8">
        <text>DNA(n) + a 2'-deoxyribonucleoside 5'-triphosphate = DNA(n+1) + diphosphate</text>
        <dbReference type="Rhea" id="RHEA:22508"/>
        <dbReference type="Rhea" id="RHEA-COMP:17339"/>
        <dbReference type="Rhea" id="RHEA-COMP:17340"/>
        <dbReference type="ChEBI" id="CHEBI:33019"/>
        <dbReference type="ChEBI" id="CHEBI:61560"/>
        <dbReference type="ChEBI" id="CHEBI:173112"/>
        <dbReference type="EC" id="2.7.7.7"/>
    </reaction>
</comment>
<proteinExistence type="inferred from homology"/>
<comment type="similarity">
    <text evidence="7">Belongs to the DNA polymerase HolA subunit family.</text>
</comment>
<keyword evidence="3" id="KW-0808">Transferase</keyword>
<dbReference type="Pfam" id="PF06144">
    <property type="entry name" value="DNA_pol3_delta"/>
    <property type="match status" value="1"/>
</dbReference>
<dbReference type="Proteomes" id="UP000053937">
    <property type="component" value="Unassembled WGS sequence"/>
</dbReference>
<dbReference type="NCBIfam" id="TIGR01128">
    <property type="entry name" value="holA"/>
    <property type="match status" value="1"/>
</dbReference>
<evidence type="ECO:0000313" key="10">
    <source>
        <dbReference type="EMBL" id="KUL28130.1"/>
    </source>
</evidence>
<dbReference type="Gene3D" id="1.20.272.10">
    <property type="match status" value="1"/>
</dbReference>
<dbReference type="EC" id="2.7.7.7" evidence="1"/>
<evidence type="ECO:0000256" key="3">
    <source>
        <dbReference type="ARBA" id="ARBA00022679"/>
    </source>
</evidence>
<keyword evidence="11" id="KW-1185">Reference proteome</keyword>
<evidence type="ECO:0000313" key="11">
    <source>
        <dbReference type="Proteomes" id="UP000053937"/>
    </source>
</evidence>
<comment type="caution">
    <text evidence="10">The sequence shown here is derived from an EMBL/GenBank/DDBJ whole genome shotgun (WGS) entry which is preliminary data.</text>
</comment>
<dbReference type="Gene3D" id="1.10.8.60">
    <property type="match status" value="1"/>
</dbReference>
<accession>A0A101JJT2</accession>
<dbReference type="GO" id="GO:0003887">
    <property type="term" value="F:DNA-directed DNA polymerase activity"/>
    <property type="evidence" value="ECO:0007669"/>
    <property type="project" value="UniProtKB-KW"/>
</dbReference>
<dbReference type="OrthoDB" id="1172326at2"/>
<dbReference type="InterPro" id="IPR027417">
    <property type="entry name" value="P-loop_NTPase"/>
</dbReference>
<reference evidence="10 11" key="1">
    <citation type="submission" date="2015-10" db="EMBL/GenBank/DDBJ databases">
        <title>Draft Genome Sequence of Chlorobium limicola strain Frasassi Growing under Artificial Lighting in the Frasassi Cave System.</title>
        <authorList>
            <person name="Mansor M."/>
            <person name="Macalady J."/>
        </authorList>
    </citation>
    <scope>NUCLEOTIDE SEQUENCE [LARGE SCALE GENOMIC DNA]</scope>
    <source>
        <strain evidence="10 11">Frasassi</strain>
    </source>
</reference>
<evidence type="ECO:0000256" key="7">
    <source>
        <dbReference type="ARBA" id="ARBA00034754"/>
    </source>
</evidence>
<dbReference type="RefSeq" id="WP_059139043.1">
    <property type="nucleotide sequence ID" value="NZ_LMBR01000138.1"/>
</dbReference>
<name>A0A101JJT2_CHLLI</name>
<dbReference type="EMBL" id="LMBR01000138">
    <property type="protein sequence ID" value="KUL28130.1"/>
    <property type="molecule type" value="Genomic_DNA"/>
</dbReference>
<dbReference type="PANTHER" id="PTHR34388:SF1">
    <property type="entry name" value="DNA POLYMERASE III SUBUNIT DELTA"/>
    <property type="match status" value="1"/>
</dbReference>
<gene>
    <name evidence="10" type="ORF">ASB62_05925</name>
</gene>
<dbReference type="SUPFAM" id="SSF52540">
    <property type="entry name" value="P-loop containing nucleoside triphosphate hydrolases"/>
    <property type="match status" value="1"/>
</dbReference>
<dbReference type="InterPro" id="IPR005790">
    <property type="entry name" value="DNA_polIII_delta"/>
</dbReference>
<keyword evidence="6" id="KW-0239">DNA-directed DNA polymerase</keyword>
<evidence type="ECO:0000256" key="1">
    <source>
        <dbReference type="ARBA" id="ARBA00012417"/>
    </source>
</evidence>
<dbReference type="GO" id="GO:0003677">
    <property type="term" value="F:DNA binding"/>
    <property type="evidence" value="ECO:0007669"/>
    <property type="project" value="InterPro"/>
</dbReference>
<protein>
    <recommendedName>
        <fullName evidence="2">DNA polymerase III subunit delta</fullName>
        <ecNumber evidence="1">2.7.7.7</ecNumber>
    </recommendedName>
</protein>
<keyword evidence="5" id="KW-0235">DNA replication</keyword>
<organism evidence="10 11">
    <name type="scientific">Chlorobium limicola</name>
    <dbReference type="NCBI Taxonomy" id="1092"/>
    <lineage>
        <taxon>Bacteria</taxon>
        <taxon>Pseudomonadati</taxon>
        <taxon>Chlorobiota</taxon>
        <taxon>Chlorobiia</taxon>
        <taxon>Chlorobiales</taxon>
        <taxon>Chlorobiaceae</taxon>
        <taxon>Chlorobium/Pelodictyon group</taxon>
        <taxon>Chlorobium</taxon>
    </lineage>
</organism>
<evidence type="ECO:0000256" key="4">
    <source>
        <dbReference type="ARBA" id="ARBA00022695"/>
    </source>
</evidence>
<feature type="domain" description="DNA polymerase III delta N-terminal" evidence="9">
    <location>
        <begin position="17"/>
        <end position="136"/>
    </location>
</feature>
<evidence type="ECO:0000256" key="6">
    <source>
        <dbReference type="ARBA" id="ARBA00022932"/>
    </source>
</evidence>
<dbReference type="GO" id="GO:0009360">
    <property type="term" value="C:DNA polymerase III complex"/>
    <property type="evidence" value="ECO:0007669"/>
    <property type="project" value="InterPro"/>
</dbReference>
<dbReference type="GO" id="GO:0006261">
    <property type="term" value="P:DNA-templated DNA replication"/>
    <property type="evidence" value="ECO:0007669"/>
    <property type="project" value="TreeGrafter"/>
</dbReference>
<evidence type="ECO:0000256" key="8">
    <source>
        <dbReference type="ARBA" id="ARBA00049244"/>
    </source>
</evidence>
<evidence type="ECO:0000256" key="2">
    <source>
        <dbReference type="ARBA" id="ARBA00017703"/>
    </source>
</evidence>
<sequence>MEALKKKILSGKIDAVYFFAGPEGYLKEELIGLIKGALFPSEADAAFNTTIFYGSDLNLGELASKASEYPMFTEKKLIVVRQFEKIKRTGSREQQKHYDEKFAAYIVHPADFTVLILDTDSADKKELDKSPFKELKHFRIDFPAIRNPDLFATEQAKAAGWEFEPDALKLLTAYIEPSAREIAHEIDKIILYASSKHAGNSITATDIYDCVGISKTYNVFELEKALAERNLRLCSGISLMIMDREGQKEGLGSIVRYMTTFFTRIWKLSVPEVRQSPPAEIARILGMYGKQEYFVRNYLGYAKVFSQQQTESAILALRETDAALKGLLPYSDERYLLLRLMQKILGKT</sequence>
<dbReference type="SUPFAM" id="SSF48019">
    <property type="entry name" value="post-AAA+ oligomerization domain-like"/>
    <property type="match status" value="1"/>
</dbReference>
<dbReference type="InterPro" id="IPR010372">
    <property type="entry name" value="DNA_pol3_delta_N"/>
</dbReference>
<dbReference type="PANTHER" id="PTHR34388">
    <property type="entry name" value="DNA POLYMERASE III SUBUNIT DELTA"/>
    <property type="match status" value="1"/>
</dbReference>
<keyword evidence="4" id="KW-0548">Nucleotidyltransferase</keyword>